<dbReference type="EMBL" id="CP034752">
    <property type="protein sequence ID" value="QBH98590.1"/>
    <property type="molecule type" value="Genomic_DNA"/>
</dbReference>
<accession>A0A411WR32</accession>
<evidence type="ECO:0000313" key="2">
    <source>
        <dbReference type="EMBL" id="QBH98590.1"/>
    </source>
</evidence>
<sequence>MPFALCPLPFALCPLPFRLKHPNVASANKKVARPTWMLVEAQRRRERLCAGALAFLLAEVAAATRRSTVGCAGAGSAEGRSPQRPFARRKLHYQDKHST</sequence>
<gene>
    <name evidence="2" type="ORF">EKN56_20670</name>
</gene>
<protein>
    <submittedName>
        <fullName evidence="2">Uncharacterized protein</fullName>
    </submittedName>
</protein>
<organism evidence="2 3">
    <name type="scientific">Limnobaculum zhutongyuii</name>
    <dbReference type="NCBI Taxonomy" id="2498113"/>
    <lineage>
        <taxon>Bacteria</taxon>
        <taxon>Pseudomonadati</taxon>
        <taxon>Pseudomonadota</taxon>
        <taxon>Gammaproteobacteria</taxon>
        <taxon>Enterobacterales</taxon>
        <taxon>Budviciaceae</taxon>
        <taxon>Limnobaculum</taxon>
    </lineage>
</organism>
<evidence type="ECO:0000313" key="3">
    <source>
        <dbReference type="Proteomes" id="UP000293154"/>
    </source>
</evidence>
<reference evidence="2 3" key="1">
    <citation type="submission" date="2019-03" db="EMBL/GenBank/DDBJ databases">
        <title>Pragia sp. nov. isolated from the gut tract of Carduelis flavirostris.</title>
        <authorList>
            <person name="Ge Y."/>
        </authorList>
    </citation>
    <scope>NUCLEOTIDE SEQUENCE [LARGE SCALE GENOMIC DNA]</scope>
    <source>
        <strain evidence="2 3">CF-458</strain>
    </source>
</reference>
<dbReference type="KEGG" id="prag:EKN56_20670"/>
<proteinExistence type="predicted"/>
<name>A0A411WR32_9GAMM</name>
<dbReference type="Proteomes" id="UP000293154">
    <property type="component" value="Chromosome"/>
</dbReference>
<dbReference type="AlphaFoldDB" id="A0A411WR32"/>
<evidence type="ECO:0000256" key="1">
    <source>
        <dbReference type="SAM" id="MobiDB-lite"/>
    </source>
</evidence>
<keyword evidence="3" id="KW-1185">Reference proteome</keyword>
<feature type="region of interest" description="Disordered" evidence="1">
    <location>
        <begin position="71"/>
        <end position="99"/>
    </location>
</feature>
<dbReference type="OrthoDB" id="9953305at2"/>